<dbReference type="PROSITE" id="PS00662">
    <property type="entry name" value="T2SP_E"/>
    <property type="match status" value="1"/>
</dbReference>
<dbReference type="GO" id="GO:0016887">
    <property type="term" value="F:ATP hydrolysis activity"/>
    <property type="evidence" value="ECO:0007669"/>
    <property type="project" value="TreeGrafter"/>
</dbReference>
<dbReference type="OrthoDB" id="5790493at2"/>
<dbReference type="Proteomes" id="UP000072660">
    <property type="component" value="Unassembled WGS sequence"/>
</dbReference>
<keyword evidence="6" id="KW-1185">Reference proteome</keyword>
<evidence type="ECO:0000313" key="5">
    <source>
        <dbReference type="EMBL" id="KXU35363.1"/>
    </source>
</evidence>
<dbReference type="RefSeq" id="WP_068392474.1">
    <property type="nucleotide sequence ID" value="NZ_LSZO01000200.1"/>
</dbReference>
<keyword evidence="3" id="KW-0067">ATP-binding</keyword>
<sequence length="528" mass="57952">MSSQTEKPGLISSLAQVPVGELTAKGFPAEWLDRFAVLMHGGAATVLTVSEAMGSAAMFEIRRRLSEQGAEAVKFLPTTEEIIKLLHERQKTAQLLSQDTGEDTSTEKLVQDLVDDAVSKGASDIHIETKTDHAALYYRVNGTRILISNISFESARAMGVVLYSVQADATSKDVTWDPQQVMDSAIEHRTTDGKQVQLRFSSAPIFPSGNFHIVIRVLVLESSQIGLHELGYTQEQLNALSAMTTDLSGMVVLCGPTNSGKSTTMQALMANIHARRGETIKMITVEDPVEYIIDGACQIGVARKRKTTADERTGNAFTTFLRGTLRQDPDVVMVGEIRDIDSASVVKDLVLAGRKLITTLHTYSALWAFVRLRELQVPMELMTMPGFISGIVYQRLVPVLCPDTSIAFDEAAHTLPADLVARVRKVCHNDTHGVRLRGKGGRNGTGIVGRTVCAEFVVPDRKLLALVAEQRFLEAEQYWHQMEHLSVDGIGVGVLAHGIQKMRRGQLDPRDLEVNIARLDSLYEPTAH</sequence>
<dbReference type="Gene3D" id="3.30.450.90">
    <property type="match status" value="1"/>
</dbReference>
<dbReference type="Pfam" id="PF00437">
    <property type="entry name" value="T2SSE"/>
    <property type="match status" value="1"/>
</dbReference>
<dbReference type="AlphaFoldDB" id="A0A139SLC6"/>
<evidence type="ECO:0000256" key="2">
    <source>
        <dbReference type="ARBA" id="ARBA00022741"/>
    </source>
</evidence>
<dbReference type="PANTHER" id="PTHR30258">
    <property type="entry name" value="TYPE II SECRETION SYSTEM PROTEIN GSPE-RELATED"/>
    <property type="match status" value="1"/>
</dbReference>
<dbReference type="Gene3D" id="3.40.50.300">
    <property type="entry name" value="P-loop containing nucleotide triphosphate hydrolases"/>
    <property type="match status" value="1"/>
</dbReference>
<comment type="caution">
    <text evidence="5">The sequence shown here is derived from an EMBL/GenBank/DDBJ whole genome shotgun (WGS) entry which is preliminary data.</text>
</comment>
<feature type="domain" description="Bacterial type II secretion system protein E" evidence="4">
    <location>
        <begin position="325"/>
        <end position="339"/>
    </location>
</feature>
<evidence type="ECO:0000256" key="3">
    <source>
        <dbReference type="ARBA" id="ARBA00022840"/>
    </source>
</evidence>
<proteinExistence type="inferred from homology"/>
<dbReference type="InterPro" id="IPR027417">
    <property type="entry name" value="P-loop_NTPase"/>
</dbReference>
<evidence type="ECO:0000256" key="1">
    <source>
        <dbReference type="ARBA" id="ARBA00006611"/>
    </source>
</evidence>
<dbReference type="PANTHER" id="PTHR30258:SF1">
    <property type="entry name" value="PROTEIN TRANSPORT PROTEIN HOFB HOMOLOG"/>
    <property type="match status" value="1"/>
</dbReference>
<dbReference type="SUPFAM" id="SSF52540">
    <property type="entry name" value="P-loop containing nucleoside triphosphate hydrolases"/>
    <property type="match status" value="1"/>
</dbReference>
<evidence type="ECO:0000259" key="4">
    <source>
        <dbReference type="PROSITE" id="PS00662"/>
    </source>
</evidence>
<accession>A0A139SLC6</accession>
<dbReference type="EMBL" id="LSZO01000200">
    <property type="protein sequence ID" value="KXU35363.1"/>
    <property type="molecule type" value="Genomic_DNA"/>
</dbReference>
<name>A0A139SLC6_9GAMM</name>
<dbReference type="GO" id="GO:0005886">
    <property type="term" value="C:plasma membrane"/>
    <property type="evidence" value="ECO:0007669"/>
    <property type="project" value="TreeGrafter"/>
</dbReference>
<comment type="similarity">
    <text evidence="1">Belongs to the GSP E family.</text>
</comment>
<protein>
    <recommendedName>
        <fullName evidence="4">Bacterial type II secretion system protein E domain-containing protein</fullName>
    </recommendedName>
</protein>
<evidence type="ECO:0000313" key="6">
    <source>
        <dbReference type="Proteomes" id="UP000072660"/>
    </source>
</evidence>
<dbReference type="GO" id="GO:0005524">
    <property type="term" value="F:ATP binding"/>
    <property type="evidence" value="ECO:0007669"/>
    <property type="project" value="UniProtKB-KW"/>
</dbReference>
<organism evidence="5 6">
    <name type="scientific">Ventosimonas gracilis</name>
    <dbReference type="NCBI Taxonomy" id="1680762"/>
    <lineage>
        <taxon>Bacteria</taxon>
        <taxon>Pseudomonadati</taxon>
        <taxon>Pseudomonadota</taxon>
        <taxon>Gammaproteobacteria</taxon>
        <taxon>Pseudomonadales</taxon>
        <taxon>Ventosimonadaceae</taxon>
        <taxon>Ventosimonas</taxon>
    </lineage>
</organism>
<gene>
    <name evidence="5" type="ORF">AXE65_06405</name>
</gene>
<reference evidence="5 6" key="1">
    <citation type="submission" date="2016-02" db="EMBL/GenBank/DDBJ databases">
        <authorList>
            <person name="Wen L."/>
            <person name="He K."/>
            <person name="Yang H."/>
        </authorList>
    </citation>
    <scope>NUCLEOTIDE SEQUENCE [LARGE SCALE GENOMIC DNA]</scope>
    <source>
        <strain evidence="5 6">CV58</strain>
    </source>
</reference>
<keyword evidence="2" id="KW-0547">Nucleotide-binding</keyword>
<dbReference type="InterPro" id="IPR001482">
    <property type="entry name" value="T2SS/T4SS_dom"/>
</dbReference>